<accession>A0ABD0RLF3</accession>
<keyword evidence="2" id="KW-1185">Reference proteome</keyword>
<protein>
    <submittedName>
        <fullName evidence="1">Uncharacterized protein</fullName>
    </submittedName>
</protein>
<name>A0ABD0RLF3_CIRMR</name>
<dbReference type="EMBL" id="JAMKFB020000003">
    <property type="protein sequence ID" value="KAL0198678.1"/>
    <property type="molecule type" value="Genomic_DNA"/>
</dbReference>
<sequence>DSMYDRTQWHSVAEQQACLQEEARFLLEFLHSEAVSAHTASIDHLQRMARVRLCLDLAADL</sequence>
<reference evidence="1 2" key="1">
    <citation type="submission" date="2024-05" db="EMBL/GenBank/DDBJ databases">
        <title>Genome sequencing and assembly of Indian major carp, Cirrhinus mrigala (Hamilton, 1822).</title>
        <authorList>
            <person name="Mohindra V."/>
            <person name="Chowdhury L.M."/>
            <person name="Lal K."/>
            <person name="Jena J.K."/>
        </authorList>
    </citation>
    <scope>NUCLEOTIDE SEQUENCE [LARGE SCALE GENOMIC DNA]</scope>
    <source>
        <strain evidence="1">CM1030</strain>
        <tissue evidence="1">Blood</tissue>
    </source>
</reference>
<evidence type="ECO:0000313" key="2">
    <source>
        <dbReference type="Proteomes" id="UP001529510"/>
    </source>
</evidence>
<feature type="non-terminal residue" evidence="1">
    <location>
        <position position="61"/>
    </location>
</feature>
<proteinExistence type="predicted"/>
<organism evidence="1 2">
    <name type="scientific">Cirrhinus mrigala</name>
    <name type="common">Mrigala</name>
    <dbReference type="NCBI Taxonomy" id="683832"/>
    <lineage>
        <taxon>Eukaryota</taxon>
        <taxon>Metazoa</taxon>
        <taxon>Chordata</taxon>
        <taxon>Craniata</taxon>
        <taxon>Vertebrata</taxon>
        <taxon>Euteleostomi</taxon>
        <taxon>Actinopterygii</taxon>
        <taxon>Neopterygii</taxon>
        <taxon>Teleostei</taxon>
        <taxon>Ostariophysi</taxon>
        <taxon>Cypriniformes</taxon>
        <taxon>Cyprinidae</taxon>
        <taxon>Labeoninae</taxon>
        <taxon>Labeonini</taxon>
        <taxon>Cirrhinus</taxon>
    </lineage>
</organism>
<comment type="caution">
    <text evidence="1">The sequence shown here is derived from an EMBL/GenBank/DDBJ whole genome shotgun (WGS) entry which is preliminary data.</text>
</comment>
<evidence type="ECO:0000313" key="1">
    <source>
        <dbReference type="EMBL" id="KAL0198678.1"/>
    </source>
</evidence>
<dbReference type="AlphaFoldDB" id="A0ABD0RLF3"/>
<gene>
    <name evidence="1" type="ORF">M9458_007218</name>
</gene>
<dbReference type="Proteomes" id="UP001529510">
    <property type="component" value="Unassembled WGS sequence"/>
</dbReference>
<feature type="non-terminal residue" evidence="1">
    <location>
        <position position="1"/>
    </location>
</feature>